<name>A0A4P9XF68_9FUNG</name>
<evidence type="ECO:0000256" key="1">
    <source>
        <dbReference type="SAM" id="MobiDB-lite"/>
    </source>
</evidence>
<accession>A0A4P9XF68</accession>
<keyword evidence="3" id="KW-1185">Reference proteome</keyword>
<proteinExistence type="predicted"/>
<evidence type="ECO:0000313" key="2">
    <source>
        <dbReference type="EMBL" id="RKP04188.1"/>
    </source>
</evidence>
<feature type="region of interest" description="Disordered" evidence="1">
    <location>
        <begin position="114"/>
        <end position="142"/>
    </location>
</feature>
<dbReference type="AlphaFoldDB" id="A0A4P9XF68"/>
<dbReference type="Proteomes" id="UP000274922">
    <property type="component" value="Unassembled WGS sequence"/>
</dbReference>
<reference evidence="3" key="1">
    <citation type="journal article" date="2018" name="Nat. Microbiol.">
        <title>Leveraging single-cell genomics to expand the fungal tree of life.</title>
        <authorList>
            <person name="Ahrendt S.R."/>
            <person name="Quandt C.A."/>
            <person name="Ciobanu D."/>
            <person name="Clum A."/>
            <person name="Salamov A."/>
            <person name="Andreopoulos B."/>
            <person name="Cheng J.F."/>
            <person name="Woyke T."/>
            <person name="Pelin A."/>
            <person name="Henrissat B."/>
            <person name="Reynolds N.K."/>
            <person name="Benny G.L."/>
            <person name="Smith M.E."/>
            <person name="James T.Y."/>
            <person name="Grigoriev I.V."/>
        </authorList>
    </citation>
    <scope>NUCLEOTIDE SEQUENCE [LARGE SCALE GENOMIC DNA]</scope>
    <source>
        <strain evidence="3">ATCC 52028</strain>
    </source>
</reference>
<gene>
    <name evidence="2" type="ORF">CXG81DRAFT_23141</name>
</gene>
<feature type="compositionally biased region" description="Acidic residues" evidence="1">
    <location>
        <begin position="754"/>
        <end position="769"/>
    </location>
</feature>
<evidence type="ECO:0000313" key="3">
    <source>
        <dbReference type="Proteomes" id="UP000274922"/>
    </source>
</evidence>
<sequence length="811" mass="82578">MATTETDTSWPSSTGPPPVLLRFDGAVLATPALLCQAVQIVRYHAADAAAAAAASSVTIDDGVNVDLDAAFTAPTATSTPIPVIVLVAALHRPGHPVDVLVELMQAAGMRSASPAPAASSTASSASASASPWKPPVAAEARPASPSPSAKALAFLSVIAQLERFHVQLVRAGCIALLPPGGAMPLRQAVMTAADRAEAQLYASFETMREILHAAHVVGELTPRSQAALVAHAAAWAATVLAGALEAAAAIAAYTETQTALRAGVPLTAGSAWEPLLVDMLHGRHQVLDLHAAARNDSHGDGDGHSGDGESVLPLLGSGDAGERYFRGVHAVLARQLTRLQRGRRRACYVCTAARETVVRQHRFTDAATNIAAAHVLAVPSKIEAPGVFPIVPDFLPPADGTLAIADIKTASDVLATLLGSAAGSVAAYAYGDHHGLAVATLPFAVVHSQPPRPPPSAAAGRASTAALAHGIQLTADGVRRHFQPDTAAAIPPALAAASGLMDPLALTVAHIIVGAARIRITRWRFVRLALSSLSATATPAAMTAAAPTTISTYTGTDITTSILSSAALARPTTWSLTCRRNIGVLDVRARGSGLDGGASFLTRTFACLARLAVRQDDAAPTRDAGRAPLLMATSPRCVSLAFLAHDGPAAAWDDAVDDAVCLDGAGSVSLAAAPSGSGPGLPPTPTPMAAAAAAYTAPLARLGTATWTPRRALFHVARDPPLTQPLVGALLAALRDAGVGVLMLGFTAGGGALGEDDDARETKENDEDAAGGTATPRGTLGIVVGDGQAPRAWRVITTWMASQQPTPSTTS</sequence>
<dbReference type="EMBL" id="ML014112">
    <property type="protein sequence ID" value="RKP04188.1"/>
    <property type="molecule type" value="Genomic_DNA"/>
</dbReference>
<organism evidence="2 3">
    <name type="scientific">Caulochytrium protostelioides</name>
    <dbReference type="NCBI Taxonomy" id="1555241"/>
    <lineage>
        <taxon>Eukaryota</taxon>
        <taxon>Fungi</taxon>
        <taxon>Fungi incertae sedis</taxon>
        <taxon>Chytridiomycota</taxon>
        <taxon>Chytridiomycota incertae sedis</taxon>
        <taxon>Chytridiomycetes</taxon>
        <taxon>Caulochytriales</taxon>
        <taxon>Caulochytriaceae</taxon>
        <taxon>Caulochytrium</taxon>
    </lineage>
</organism>
<feature type="region of interest" description="Disordered" evidence="1">
    <location>
        <begin position="752"/>
        <end position="779"/>
    </location>
</feature>
<protein>
    <submittedName>
        <fullName evidence="2">Uncharacterized protein</fullName>
    </submittedName>
</protein>